<dbReference type="InterPro" id="IPR015943">
    <property type="entry name" value="WD40/YVTN_repeat-like_dom_sf"/>
</dbReference>
<feature type="region of interest" description="Disordered" evidence="1">
    <location>
        <begin position="32"/>
        <end position="71"/>
    </location>
</feature>
<dbReference type="KEGG" id="hara:AArcS_1782"/>
<dbReference type="GeneID" id="70685159"/>
<sequence>MDRRSSRPKTEHRRREFLGVATIPLLGGVAGCMQPLLEESEADQNDGGPSDDGSDDDSDGANGDDESGDDLEDVSGFEVVWEEAFLEGAESLDDHVRFDRSPMQVFEDLLYAVTREGALVGVDPDALQIETVLEGAVEPTTGSLDGFLFEDDRIYVQSTHSVEDNGVVCQLSSEGELRWTHEMHEDMTTIGAVATDGDQVFVGSHTTGDVDGGSRFEVLNSNGQEVFTEMWPEEESVNAFTDFFVHDGIVYMGELNNQLAYDIDAGEIVDPEEEFGMSIGQDHTVVNGTVYTVDGGLRGYDLDSGEELISADVGGSEPPVVVDEHILVAGETGMYAYNRETGEELWHHRLTGDPEHPPAVIDGVAYLLDNADVLSALHIETGEVLYDDQFVDSSTDEEFSTSHLEPYDTQLVFVDADGLKSVEPQFP</sequence>
<dbReference type="PROSITE" id="PS51257">
    <property type="entry name" value="PROKAR_LIPOPROTEIN"/>
    <property type="match status" value="1"/>
</dbReference>
<evidence type="ECO:0000313" key="3">
    <source>
        <dbReference type="EMBL" id="QSG02992.1"/>
    </source>
</evidence>
<dbReference type="SUPFAM" id="SSF50998">
    <property type="entry name" value="Quinoprotein alcohol dehydrogenase-like"/>
    <property type="match status" value="1"/>
</dbReference>
<dbReference type="SMART" id="SM00564">
    <property type="entry name" value="PQQ"/>
    <property type="match status" value="3"/>
</dbReference>
<name>A0A897MRD9_9EURY</name>
<dbReference type="InterPro" id="IPR011047">
    <property type="entry name" value="Quinoprotein_ADH-like_sf"/>
</dbReference>
<keyword evidence="4" id="KW-1185">Reference proteome</keyword>
<evidence type="ECO:0000313" key="4">
    <source>
        <dbReference type="Proteomes" id="UP000663586"/>
    </source>
</evidence>
<evidence type="ECO:0000256" key="1">
    <source>
        <dbReference type="SAM" id="MobiDB-lite"/>
    </source>
</evidence>
<dbReference type="InterPro" id="IPR002372">
    <property type="entry name" value="PQQ_rpt_dom"/>
</dbReference>
<gene>
    <name evidence="3" type="primary">livK</name>
    <name evidence="3" type="ORF">AArcS_1782</name>
</gene>
<evidence type="ECO:0000259" key="2">
    <source>
        <dbReference type="Pfam" id="PF13360"/>
    </source>
</evidence>
<organism evidence="3 4">
    <name type="scientific">Natranaeroarchaeum sulfidigenes</name>
    <dbReference type="NCBI Taxonomy" id="2784880"/>
    <lineage>
        <taxon>Archaea</taxon>
        <taxon>Methanobacteriati</taxon>
        <taxon>Methanobacteriota</taxon>
        <taxon>Stenosarchaea group</taxon>
        <taxon>Halobacteria</taxon>
        <taxon>Halobacteriales</taxon>
        <taxon>Natronoarchaeaceae</taxon>
        <taxon>Natranaeroarchaeum</taxon>
    </lineage>
</organism>
<dbReference type="AlphaFoldDB" id="A0A897MRD9"/>
<protein>
    <submittedName>
        <fullName evidence="3">ABC-type branched-chain amino acid transport system, periplasmic component</fullName>
    </submittedName>
</protein>
<feature type="domain" description="Pyrrolo-quinoline quinone repeat" evidence="2">
    <location>
        <begin position="294"/>
        <end position="415"/>
    </location>
</feature>
<dbReference type="Pfam" id="PF13360">
    <property type="entry name" value="PQQ_2"/>
    <property type="match status" value="1"/>
</dbReference>
<dbReference type="Proteomes" id="UP000663586">
    <property type="component" value="Chromosome"/>
</dbReference>
<feature type="compositionally biased region" description="Acidic residues" evidence="1">
    <location>
        <begin position="52"/>
        <end position="71"/>
    </location>
</feature>
<dbReference type="RefSeq" id="WP_238477060.1">
    <property type="nucleotide sequence ID" value="NZ_CP064786.1"/>
</dbReference>
<proteinExistence type="predicted"/>
<dbReference type="PANTHER" id="PTHR34512">
    <property type="entry name" value="CELL SURFACE PROTEIN"/>
    <property type="match status" value="1"/>
</dbReference>
<dbReference type="EMBL" id="CP064786">
    <property type="protein sequence ID" value="QSG02992.1"/>
    <property type="molecule type" value="Genomic_DNA"/>
</dbReference>
<reference evidence="3" key="1">
    <citation type="submission" date="2020-11" db="EMBL/GenBank/DDBJ databases">
        <title>Carbohydrate-dependent, anaerobic sulfur respiration: A novel catabolism in halophilic archaea.</title>
        <authorList>
            <person name="Sorokin D.Y."/>
            <person name="Messina E."/>
            <person name="Smedile F."/>
            <person name="La Cono V."/>
            <person name="Hallsworth J.E."/>
            <person name="Yakimov M.M."/>
        </authorList>
    </citation>
    <scope>NUCLEOTIDE SEQUENCE</scope>
    <source>
        <strain evidence="3">AArc-S</strain>
    </source>
</reference>
<accession>A0A897MRD9</accession>
<dbReference type="InterPro" id="IPR018391">
    <property type="entry name" value="PQQ_b-propeller_rpt"/>
</dbReference>
<dbReference type="PANTHER" id="PTHR34512:SF30">
    <property type="entry name" value="OUTER MEMBRANE PROTEIN ASSEMBLY FACTOR BAMB"/>
    <property type="match status" value="1"/>
</dbReference>
<dbReference type="Gene3D" id="2.130.10.10">
    <property type="entry name" value="YVTN repeat-like/Quinoprotein amine dehydrogenase"/>
    <property type="match status" value="2"/>
</dbReference>